<evidence type="ECO:0000313" key="7">
    <source>
        <dbReference type="Proteomes" id="UP001199469"/>
    </source>
</evidence>
<gene>
    <name evidence="6" type="ORF">LQ327_15030</name>
</gene>
<keyword evidence="1" id="KW-0001">2Fe-2S</keyword>
<keyword evidence="3" id="KW-0408">Iron</keyword>
<keyword evidence="7" id="KW-1185">Reference proteome</keyword>
<dbReference type="PANTHER" id="PTHR21496:SF23">
    <property type="entry name" value="3-PHENYLPROPIONATE_CINNAMIC ACID DIOXYGENASE FERREDOXIN SUBUNIT"/>
    <property type="match status" value="1"/>
</dbReference>
<dbReference type="EMBL" id="JAJNDB010000002">
    <property type="protein sequence ID" value="MCD2194685.1"/>
    <property type="molecule type" value="Genomic_DNA"/>
</dbReference>
<keyword evidence="2" id="KW-0479">Metal-binding</keyword>
<dbReference type="GO" id="GO:0008695">
    <property type="term" value="F:3-phenylpropionate dioxygenase activity"/>
    <property type="evidence" value="ECO:0007669"/>
    <property type="project" value="UniProtKB-EC"/>
</dbReference>
<protein>
    <submittedName>
        <fullName evidence="6">Bifunctional 3-phenylpropionate/cinnamic acid dioxygenase ferredoxin subunit</fullName>
        <ecNumber evidence="6">1.14.12.19</ecNumber>
    </submittedName>
</protein>
<accession>A0ABS8P8S7</accession>
<evidence type="ECO:0000256" key="1">
    <source>
        <dbReference type="ARBA" id="ARBA00022714"/>
    </source>
</evidence>
<evidence type="ECO:0000313" key="6">
    <source>
        <dbReference type="EMBL" id="MCD2194685.1"/>
    </source>
</evidence>
<dbReference type="EC" id="1.14.12.19" evidence="6"/>
<dbReference type="SUPFAM" id="SSF50022">
    <property type="entry name" value="ISP domain"/>
    <property type="match status" value="1"/>
</dbReference>
<keyword evidence="4" id="KW-0411">Iron-sulfur</keyword>
<dbReference type="Proteomes" id="UP001199469">
    <property type="component" value="Unassembled WGS sequence"/>
</dbReference>
<proteinExistence type="predicted"/>
<name>A0ABS8P8S7_9PSEU</name>
<organism evidence="6 7">
    <name type="scientific">Actinomycetospora endophytica</name>
    <dbReference type="NCBI Taxonomy" id="2291215"/>
    <lineage>
        <taxon>Bacteria</taxon>
        <taxon>Bacillati</taxon>
        <taxon>Actinomycetota</taxon>
        <taxon>Actinomycetes</taxon>
        <taxon>Pseudonocardiales</taxon>
        <taxon>Pseudonocardiaceae</taxon>
        <taxon>Actinomycetospora</taxon>
    </lineage>
</organism>
<keyword evidence="6" id="KW-0223">Dioxygenase</keyword>
<keyword evidence="6" id="KW-0560">Oxidoreductase</keyword>
<feature type="domain" description="Rieske" evidence="5">
    <location>
        <begin position="2"/>
        <end position="96"/>
    </location>
</feature>
<comment type="caution">
    <text evidence="6">The sequence shown here is derived from an EMBL/GenBank/DDBJ whole genome shotgun (WGS) entry which is preliminary data.</text>
</comment>
<dbReference type="CDD" id="cd03528">
    <property type="entry name" value="Rieske_RO_ferredoxin"/>
    <property type="match status" value="1"/>
</dbReference>
<dbReference type="NCBIfam" id="NF007422">
    <property type="entry name" value="PRK09965.1"/>
    <property type="match status" value="1"/>
</dbReference>
<dbReference type="RefSeq" id="WP_230734877.1">
    <property type="nucleotide sequence ID" value="NZ_JAJNDB010000002.1"/>
</dbReference>
<dbReference type="InterPro" id="IPR036922">
    <property type="entry name" value="Rieske_2Fe-2S_sf"/>
</dbReference>
<dbReference type="Pfam" id="PF00355">
    <property type="entry name" value="Rieske"/>
    <property type="match status" value="1"/>
</dbReference>
<sequence length="115" mass="12232">MIRLCDVDEIPEGEGVRFAGPTAVAVFRTDDEVFVIDDACSHQGASLSDGYLEGCWVECPLHEAFFSLRTGEPSGPPAKKPVRTYTVMIADGVVWADLEHAGVEVLAPIAQGGVA</sequence>
<dbReference type="Gene3D" id="2.102.10.10">
    <property type="entry name" value="Rieske [2Fe-2S] iron-sulphur domain"/>
    <property type="match status" value="1"/>
</dbReference>
<dbReference type="PANTHER" id="PTHR21496">
    <property type="entry name" value="FERREDOXIN-RELATED"/>
    <property type="match status" value="1"/>
</dbReference>
<dbReference type="InterPro" id="IPR017941">
    <property type="entry name" value="Rieske_2Fe-2S"/>
</dbReference>
<reference evidence="6 7" key="1">
    <citation type="submission" date="2021-11" db="EMBL/GenBank/DDBJ databases">
        <title>Draft genome sequence of Actinomycetospora sp. SF1 isolated from the rhizosphere soil.</title>
        <authorList>
            <person name="Duangmal K."/>
            <person name="Chantavorakit T."/>
        </authorList>
    </citation>
    <scope>NUCLEOTIDE SEQUENCE [LARGE SCALE GENOMIC DNA]</scope>
    <source>
        <strain evidence="6 7">TBRC 5722</strain>
    </source>
</reference>
<evidence type="ECO:0000256" key="3">
    <source>
        <dbReference type="ARBA" id="ARBA00023004"/>
    </source>
</evidence>
<evidence type="ECO:0000256" key="4">
    <source>
        <dbReference type="ARBA" id="ARBA00023014"/>
    </source>
</evidence>
<dbReference type="PROSITE" id="PS51296">
    <property type="entry name" value="RIESKE"/>
    <property type="match status" value="1"/>
</dbReference>
<evidence type="ECO:0000256" key="2">
    <source>
        <dbReference type="ARBA" id="ARBA00022723"/>
    </source>
</evidence>
<evidence type="ECO:0000259" key="5">
    <source>
        <dbReference type="PROSITE" id="PS51296"/>
    </source>
</evidence>